<name>A0A0A9AII4_ARUDO</name>
<dbReference type="EMBL" id="GBRH01248252">
    <property type="protein sequence ID" value="JAD49643.1"/>
    <property type="molecule type" value="Transcribed_RNA"/>
</dbReference>
<proteinExistence type="predicted"/>
<dbReference type="AlphaFoldDB" id="A0A0A9AII4"/>
<evidence type="ECO:0000313" key="1">
    <source>
        <dbReference type="EMBL" id="JAD49643.1"/>
    </source>
</evidence>
<reference evidence="1" key="2">
    <citation type="journal article" date="2015" name="Data Brief">
        <title>Shoot transcriptome of the giant reed, Arundo donax.</title>
        <authorList>
            <person name="Barrero R.A."/>
            <person name="Guerrero F.D."/>
            <person name="Moolhuijzen P."/>
            <person name="Goolsby J.A."/>
            <person name="Tidwell J."/>
            <person name="Bellgard S.E."/>
            <person name="Bellgard M.I."/>
        </authorList>
    </citation>
    <scope>NUCLEOTIDE SEQUENCE</scope>
    <source>
        <tissue evidence="1">Shoot tissue taken approximately 20 cm above the soil surface</tissue>
    </source>
</reference>
<organism evidence="1">
    <name type="scientific">Arundo donax</name>
    <name type="common">Giant reed</name>
    <name type="synonym">Donax arundinaceus</name>
    <dbReference type="NCBI Taxonomy" id="35708"/>
    <lineage>
        <taxon>Eukaryota</taxon>
        <taxon>Viridiplantae</taxon>
        <taxon>Streptophyta</taxon>
        <taxon>Embryophyta</taxon>
        <taxon>Tracheophyta</taxon>
        <taxon>Spermatophyta</taxon>
        <taxon>Magnoliopsida</taxon>
        <taxon>Liliopsida</taxon>
        <taxon>Poales</taxon>
        <taxon>Poaceae</taxon>
        <taxon>PACMAD clade</taxon>
        <taxon>Arundinoideae</taxon>
        <taxon>Arundineae</taxon>
        <taxon>Arundo</taxon>
    </lineage>
</organism>
<sequence>MQNNNQEPCQENREKYLSFFYLKIECWC</sequence>
<protein>
    <submittedName>
        <fullName evidence="1">Uncharacterized protein</fullName>
    </submittedName>
</protein>
<reference evidence="1" key="1">
    <citation type="submission" date="2014-09" db="EMBL/GenBank/DDBJ databases">
        <authorList>
            <person name="Magalhaes I.L.F."/>
            <person name="Oliveira U."/>
            <person name="Santos F.R."/>
            <person name="Vidigal T.H.D.A."/>
            <person name="Brescovit A.D."/>
            <person name="Santos A.J."/>
        </authorList>
    </citation>
    <scope>NUCLEOTIDE SEQUENCE</scope>
    <source>
        <tissue evidence="1">Shoot tissue taken approximately 20 cm above the soil surface</tissue>
    </source>
</reference>
<accession>A0A0A9AII4</accession>